<dbReference type="PROSITE" id="PS50893">
    <property type="entry name" value="ABC_TRANSPORTER_2"/>
    <property type="match status" value="1"/>
</dbReference>
<dbReference type="InterPro" id="IPR027417">
    <property type="entry name" value="P-loop_NTPase"/>
</dbReference>
<dbReference type="Pfam" id="PF08352">
    <property type="entry name" value="oligo_HPY"/>
    <property type="match status" value="1"/>
</dbReference>
<dbReference type="PANTHER" id="PTHR43776:SF7">
    <property type="entry name" value="D,D-DIPEPTIDE TRANSPORT ATP-BINDING PROTEIN DDPF-RELATED"/>
    <property type="match status" value="1"/>
</dbReference>
<dbReference type="CDD" id="cd03257">
    <property type="entry name" value="ABC_NikE_OppD_transporters"/>
    <property type="match status" value="1"/>
</dbReference>
<comment type="subcellular location">
    <subcellularLocation>
        <location evidence="1">Cell inner membrane</location>
        <topology evidence="1">Peripheral membrane protein</topology>
    </subcellularLocation>
</comment>
<dbReference type="PROSITE" id="PS00211">
    <property type="entry name" value="ABC_TRANSPORTER_1"/>
    <property type="match status" value="1"/>
</dbReference>
<dbReference type="InterPro" id="IPR017871">
    <property type="entry name" value="ABC_transporter-like_CS"/>
</dbReference>
<evidence type="ECO:0000259" key="6">
    <source>
        <dbReference type="PROSITE" id="PS50893"/>
    </source>
</evidence>
<reference evidence="7" key="2">
    <citation type="submission" date="2023-01" db="EMBL/GenBank/DDBJ databases">
        <title>Draft genome sequence of Sneathiella chinensis strain NBRC 103408.</title>
        <authorList>
            <person name="Sun Q."/>
            <person name="Mori K."/>
        </authorList>
    </citation>
    <scope>NUCLEOTIDE SEQUENCE</scope>
    <source>
        <strain evidence="7">NBRC 103408</strain>
    </source>
</reference>
<name>A0ABQ5U164_9PROT</name>
<dbReference type="SMART" id="SM00382">
    <property type="entry name" value="AAA"/>
    <property type="match status" value="1"/>
</dbReference>
<sequence length="328" mass="35745">MKLASKGMSVLELQDIQKCYDVRLGMFGGRAKLQAVRDVSLNLCKGETLGVVGESGCGKSTLAKILMGLLKPSQGKVLIDGQPLEGFSPKDLSRKVQPVFQNPYSSLNPRKKIFDIISMPLELHELGTKADRRKTVMDMIEKVGLPPSIAERFPSQLSGGQRQRIAIARALVVRPEVVILDEPTSALDVSVQAQILNLLKDLQQEYGLTYLMISHDLSVIEYLADRVAVMYLGAIVEVASVDKVFKAPQHPYTQALLDSVLTPEPGLGLPHVNLTAGFPNPLNPPSGCAFHPRCVSALPECAQHRPQLTSTSLGDVACLLKTDFQQKI</sequence>
<keyword evidence="5 7" id="KW-0067">ATP-binding</keyword>
<evidence type="ECO:0000256" key="5">
    <source>
        <dbReference type="ARBA" id="ARBA00022840"/>
    </source>
</evidence>
<keyword evidence="3" id="KW-0813">Transport</keyword>
<dbReference type="GO" id="GO:0005524">
    <property type="term" value="F:ATP binding"/>
    <property type="evidence" value="ECO:0007669"/>
    <property type="project" value="UniProtKB-KW"/>
</dbReference>
<gene>
    <name evidence="7" type="ORF">GCM10007924_03870</name>
</gene>
<evidence type="ECO:0000256" key="2">
    <source>
        <dbReference type="ARBA" id="ARBA00005417"/>
    </source>
</evidence>
<dbReference type="EMBL" id="BSNF01000001">
    <property type="protein sequence ID" value="GLQ05166.1"/>
    <property type="molecule type" value="Genomic_DNA"/>
</dbReference>
<dbReference type="SUPFAM" id="SSF52540">
    <property type="entry name" value="P-loop containing nucleoside triphosphate hydrolases"/>
    <property type="match status" value="1"/>
</dbReference>
<accession>A0ABQ5U164</accession>
<proteinExistence type="inferred from homology"/>
<dbReference type="Gene3D" id="3.40.50.300">
    <property type="entry name" value="P-loop containing nucleotide triphosphate hydrolases"/>
    <property type="match status" value="1"/>
</dbReference>
<reference evidence="7" key="1">
    <citation type="journal article" date="2014" name="Int. J. Syst. Evol. Microbiol.">
        <title>Complete genome of a new Firmicutes species belonging to the dominant human colonic microbiota ('Ruminococcus bicirculans') reveals two chromosomes and a selective capacity to utilize plant glucans.</title>
        <authorList>
            <consortium name="NISC Comparative Sequencing Program"/>
            <person name="Wegmann U."/>
            <person name="Louis P."/>
            <person name="Goesmann A."/>
            <person name="Henrissat B."/>
            <person name="Duncan S.H."/>
            <person name="Flint H.J."/>
        </authorList>
    </citation>
    <scope>NUCLEOTIDE SEQUENCE</scope>
    <source>
        <strain evidence="7">NBRC 103408</strain>
    </source>
</reference>
<dbReference type="InterPro" id="IPR003593">
    <property type="entry name" value="AAA+_ATPase"/>
</dbReference>
<comment type="similarity">
    <text evidence="2">Belongs to the ABC transporter superfamily.</text>
</comment>
<dbReference type="Pfam" id="PF00005">
    <property type="entry name" value="ABC_tran"/>
    <property type="match status" value="1"/>
</dbReference>
<dbReference type="Proteomes" id="UP001161409">
    <property type="component" value="Unassembled WGS sequence"/>
</dbReference>
<comment type="caution">
    <text evidence="7">The sequence shown here is derived from an EMBL/GenBank/DDBJ whole genome shotgun (WGS) entry which is preliminary data.</text>
</comment>
<protein>
    <submittedName>
        <fullName evidence="7">ABC transporter ATP-binding protein</fullName>
    </submittedName>
</protein>
<feature type="domain" description="ABC transporter" evidence="6">
    <location>
        <begin position="11"/>
        <end position="257"/>
    </location>
</feature>
<dbReference type="InterPro" id="IPR050319">
    <property type="entry name" value="ABC_transp_ATP-bind"/>
</dbReference>
<dbReference type="InterPro" id="IPR013563">
    <property type="entry name" value="Oligopep_ABC_C"/>
</dbReference>
<evidence type="ECO:0000256" key="3">
    <source>
        <dbReference type="ARBA" id="ARBA00022448"/>
    </source>
</evidence>
<dbReference type="InterPro" id="IPR003439">
    <property type="entry name" value="ABC_transporter-like_ATP-bd"/>
</dbReference>
<evidence type="ECO:0000256" key="4">
    <source>
        <dbReference type="ARBA" id="ARBA00022741"/>
    </source>
</evidence>
<evidence type="ECO:0000313" key="7">
    <source>
        <dbReference type="EMBL" id="GLQ05166.1"/>
    </source>
</evidence>
<keyword evidence="8" id="KW-1185">Reference proteome</keyword>
<organism evidence="7 8">
    <name type="scientific">Sneathiella chinensis</name>
    <dbReference type="NCBI Taxonomy" id="349750"/>
    <lineage>
        <taxon>Bacteria</taxon>
        <taxon>Pseudomonadati</taxon>
        <taxon>Pseudomonadota</taxon>
        <taxon>Alphaproteobacteria</taxon>
        <taxon>Sneathiellales</taxon>
        <taxon>Sneathiellaceae</taxon>
        <taxon>Sneathiella</taxon>
    </lineage>
</organism>
<dbReference type="PANTHER" id="PTHR43776">
    <property type="entry name" value="TRANSPORT ATP-BINDING PROTEIN"/>
    <property type="match status" value="1"/>
</dbReference>
<dbReference type="NCBIfam" id="TIGR01727">
    <property type="entry name" value="oligo_HPY"/>
    <property type="match status" value="1"/>
</dbReference>
<evidence type="ECO:0000256" key="1">
    <source>
        <dbReference type="ARBA" id="ARBA00004417"/>
    </source>
</evidence>
<evidence type="ECO:0000313" key="8">
    <source>
        <dbReference type="Proteomes" id="UP001161409"/>
    </source>
</evidence>
<keyword evidence="4" id="KW-0547">Nucleotide-binding</keyword>